<evidence type="ECO:0000313" key="3">
    <source>
        <dbReference type="EMBL" id="MRX46894.1"/>
    </source>
</evidence>
<dbReference type="Proteomes" id="UP000462931">
    <property type="component" value="Unassembled WGS sequence"/>
</dbReference>
<dbReference type="RefSeq" id="WP_154286976.1">
    <property type="nucleotide sequence ID" value="NZ_WKJI01000002.1"/>
</dbReference>
<feature type="domain" description="DUF8202" evidence="2">
    <location>
        <begin position="959"/>
        <end position="1142"/>
    </location>
</feature>
<dbReference type="NCBIfam" id="TIGR02167">
    <property type="entry name" value="Liste_lipo_26"/>
    <property type="match status" value="11"/>
</dbReference>
<protein>
    <submittedName>
        <fullName evidence="3">BspA family leucine-rich repeat surface protein</fullName>
    </submittedName>
</protein>
<dbReference type="Pfam" id="PF26628">
    <property type="entry name" value="DUF8202"/>
    <property type="match status" value="1"/>
</dbReference>
<gene>
    <name evidence="3" type="ORF">GJJ64_06840</name>
</gene>
<organism evidence="3 4">
    <name type="scientific">Pedobacter puniceum</name>
    <dbReference type="NCBI Taxonomy" id="2666136"/>
    <lineage>
        <taxon>Bacteria</taxon>
        <taxon>Pseudomonadati</taxon>
        <taxon>Bacteroidota</taxon>
        <taxon>Sphingobacteriia</taxon>
        <taxon>Sphingobacteriales</taxon>
        <taxon>Sphingobacteriaceae</taxon>
        <taxon>Pedobacter</taxon>
    </lineage>
</organism>
<accession>A0A7K0FLP5</accession>
<evidence type="ECO:0000259" key="2">
    <source>
        <dbReference type="Pfam" id="PF26628"/>
    </source>
</evidence>
<keyword evidence="1" id="KW-1133">Transmembrane helix</keyword>
<sequence length="1184" mass="129618">MRSRLKYIGIIVLLTSFVNINTYAQFIIKVNTQLGTGNSFTLTGAQPNTNVNIIVKDITGTTTLASFPNVSAARTINNNEIIGNPTSYQIEYSNVTRINFNNGGDRLKLTEVVQWGTSTWSSFQNAFSGCSNLTSVSIIDAPILGANMNLSAMFLNCTLLNVGNFNGWNVSTVVNMQSLFQSASAFNQPLNNWNTSLVTTMANMFQNASAFNQPLDNWNTSLVNTMANMFSGASSFNQNINVWNVGNVINMSGMFQNARNFNQPLNSWNTANVTNMSSMFSGAPYTPPATPTIIFNQDISSWNTSRVTNMSSMFSNNRFFNQPIGNWNTSLVTNMLSMFQSATAFNQPLGNWNTSLVTNMASMFQSAIAFDQPIGNWNTSLVTTMASMFSGASSFNQNIGSWNTANVTAMNNMFQSATVFNQSLNNWNTANVTAMNNMFQSATVFNQPLNNWNTANVTAMNNMFQSATAFNQPIGNWNTSKVTTMASMFLSAIAFDQPIGNWNTSLVTTMASMFNTASSFNQNIGSWDVRNVTTMAQMFNNAVNFNGPIGNWDTDNLNTFNAIFQGAINFNQPIGNWKTGKVTNFSSVFNNARAFNQNINSWDTGLATTMASMFQNAYAFNQPLDNWNTANVTNMQNMFLMAPTQGAFNQSLATFDISKVTTMAGMLNNTNMSVENYDQTLVVWASKPRLNGVQLGASGRGYCFSLPQRQSLITTNGWIITGDILACAPGGVSTNLSWWLDADRNTQNGNTPTNNGPIDFWGNRSLQATTPNSLAPPAVNANPMVVANSLNFNPVIRFDGIDDVLQSVATNSGYRSSTFPGQQTAYIVGRFNGGNQTLFSHQGTANPVVSSSITTSNVSYTNNGATIGFNYNNPLNDTQIKVISLSPPINATSAGTFLLNRNGLKTDSIFIPIGGLLLPNTTGIYRVGADAIGNNFAGDIAEMIFYRAPTNNLGDTINRRRILTYLAIKWGISLGANTAFNYESTGGTFVVWEGNTRFQNNIAGIGRDELTTLNQKQSQSINSGNQLIISLGEIAADNDSNTNNFNLDKQYLVWGDNNGSDVIRTPIAKPLRLGKRMQRLWRVQISNNFSQPVTVYYPTSALTNIFGNRSVFLVHSNVENFNSTQNISIPATGTQTINGIDYTSFRLTFPSISTPFFMSFAASYRQVMVNPAAISTNLQNRRIK</sequence>
<dbReference type="InterPro" id="IPR058515">
    <property type="entry name" value="DUF8202"/>
</dbReference>
<evidence type="ECO:0000256" key="1">
    <source>
        <dbReference type="SAM" id="Phobius"/>
    </source>
</evidence>
<dbReference type="InterPro" id="IPR005046">
    <property type="entry name" value="DUF285"/>
</dbReference>
<evidence type="ECO:0000313" key="4">
    <source>
        <dbReference type="Proteomes" id="UP000462931"/>
    </source>
</evidence>
<proteinExistence type="predicted"/>
<dbReference type="EMBL" id="WKJI01000002">
    <property type="protein sequence ID" value="MRX46894.1"/>
    <property type="molecule type" value="Genomic_DNA"/>
</dbReference>
<keyword evidence="4" id="KW-1185">Reference proteome</keyword>
<dbReference type="Pfam" id="PF03382">
    <property type="entry name" value="DUF285"/>
    <property type="match status" value="4"/>
</dbReference>
<feature type="transmembrane region" description="Helical" evidence="1">
    <location>
        <begin position="7"/>
        <end position="28"/>
    </location>
</feature>
<keyword evidence="1" id="KW-0472">Membrane</keyword>
<dbReference type="InterPro" id="IPR011889">
    <property type="entry name" value="Liste_lipo_26"/>
</dbReference>
<keyword evidence="1" id="KW-0812">Transmembrane</keyword>
<reference evidence="3 4" key="1">
    <citation type="submission" date="2019-11" db="EMBL/GenBank/DDBJ databases">
        <authorList>
            <person name="Cheng Q."/>
            <person name="Yang Z."/>
        </authorList>
    </citation>
    <scope>NUCLEOTIDE SEQUENCE [LARGE SCALE GENOMIC DNA]</scope>
    <source>
        <strain evidence="3 4">HX-22-1</strain>
    </source>
</reference>
<name>A0A7K0FLP5_9SPHI</name>
<dbReference type="AlphaFoldDB" id="A0A7K0FLP5"/>
<comment type="caution">
    <text evidence="3">The sequence shown here is derived from an EMBL/GenBank/DDBJ whole genome shotgun (WGS) entry which is preliminary data.</text>
</comment>